<evidence type="ECO:0000313" key="3">
    <source>
        <dbReference type="Proteomes" id="UP000092460"/>
    </source>
</evidence>
<dbReference type="EMBL" id="JXJN01014965">
    <property type="status" value="NOT_ANNOTATED_CDS"/>
    <property type="molecule type" value="Genomic_DNA"/>
</dbReference>
<evidence type="ECO:0000313" key="2">
    <source>
        <dbReference type="EnsemblMetazoa" id="GPPI031241-PA"/>
    </source>
</evidence>
<dbReference type="Proteomes" id="UP000092460">
    <property type="component" value="Unassembled WGS sequence"/>
</dbReference>
<dbReference type="VEuPathDB" id="VectorBase:GPPI031241"/>
<dbReference type="EnsemblMetazoa" id="GPPI031241-RA">
    <property type="protein sequence ID" value="GPPI031241-PA"/>
    <property type="gene ID" value="GPPI031241"/>
</dbReference>
<keyword evidence="1" id="KW-0812">Transmembrane</keyword>
<accession>A0A1B0BIH7</accession>
<sequence length="165" mass="19577">MDNTTTRGHLCMLSFAKACCVIVFPTLTENRRWRRPIKRHEINSQAIHGISEKYKVSDTERALKMINNFLKIEKARRSCNRTATIQIKVSQRDAVRKAKVIAYERGLTDTKSFNDCNNYSWTFDLRKNKVILFYFLVYSFMVELFLRNFLTENKKRQHKVIANYP</sequence>
<keyword evidence="3" id="KW-1185">Reference proteome</keyword>
<feature type="transmembrane region" description="Helical" evidence="1">
    <location>
        <begin position="131"/>
        <end position="150"/>
    </location>
</feature>
<evidence type="ECO:0000256" key="1">
    <source>
        <dbReference type="SAM" id="Phobius"/>
    </source>
</evidence>
<keyword evidence="1" id="KW-1133">Transmembrane helix</keyword>
<keyword evidence="1" id="KW-0472">Membrane</keyword>
<reference evidence="3" key="1">
    <citation type="submission" date="2015-01" db="EMBL/GenBank/DDBJ databases">
        <authorList>
            <person name="Aksoy S."/>
            <person name="Warren W."/>
            <person name="Wilson R.K."/>
        </authorList>
    </citation>
    <scope>NUCLEOTIDE SEQUENCE [LARGE SCALE GENOMIC DNA]</scope>
    <source>
        <strain evidence="3">IAEA</strain>
    </source>
</reference>
<organism evidence="2 3">
    <name type="scientific">Glossina palpalis gambiensis</name>
    <dbReference type="NCBI Taxonomy" id="67801"/>
    <lineage>
        <taxon>Eukaryota</taxon>
        <taxon>Metazoa</taxon>
        <taxon>Ecdysozoa</taxon>
        <taxon>Arthropoda</taxon>
        <taxon>Hexapoda</taxon>
        <taxon>Insecta</taxon>
        <taxon>Pterygota</taxon>
        <taxon>Neoptera</taxon>
        <taxon>Endopterygota</taxon>
        <taxon>Diptera</taxon>
        <taxon>Brachycera</taxon>
        <taxon>Muscomorpha</taxon>
        <taxon>Hippoboscoidea</taxon>
        <taxon>Glossinidae</taxon>
        <taxon>Glossina</taxon>
    </lineage>
</organism>
<protein>
    <submittedName>
        <fullName evidence="2">Uncharacterized protein</fullName>
    </submittedName>
</protein>
<proteinExistence type="predicted"/>
<name>A0A1B0BIH7_9MUSC</name>
<dbReference type="AlphaFoldDB" id="A0A1B0BIH7"/>
<reference evidence="2" key="2">
    <citation type="submission" date="2020-05" db="UniProtKB">
        <authorList>
            <consortium name="EnsemblMetazoa"/>
        </authorList>
    </citation>
    <scope>IDENTIFICATION</scope>
    <source>
        <strain evidence="2">IAEA</strain>
    </source>
</reference>